<dbReference type="SUPFAM" id="SSF54791">
    <property type="entry name" value="Eukaryotic type KH-domain (KH-domain type I)"/>
    <property type="match status" value="1"/>
</dbReference>
<evidence type="ECO:0000259" key="4">
    <source>
        <dbReference type="SMART" id="SM00322"/>
    </source>
</evidence>
<feature type="region of interest" description="Disordered" evidence="3">
    <location>
        <begin position="88"/>
        <end position="108"/>
    </location>
</feature>
<evidence type="ECO:0000256" key="1">
    <source>
        <dbReference type="ARBA" id="ARBA00022737"/>
    </source>
</evidence>
<dbReference type="Proteomes" id="UP000593567">
    <property type="component" value="Unassembled WGS sequence"/>
</dbReference>
<dbReference type="OrthoDB" id="441329at2759"/>
<dbReference type="Pfam" id="PF00013">
    <property type="entry name" value="KH_1"/>
    <property type="match status" value="1"/>
</dbReference>
<gene>
    <name evidence="5" type="ORF">EB796_014932</name>
</gene>
<dbReference type="PANTHER" id="PTHR10288">
    <property type="entry name" value="KH DOMAIN CONTAINING RNA BINDING PROTEIN"/>
    <property type="match status" value="1"/>
</dbReference>
<keyword evidence="6" id="KW-1185">Reference proteome</keyword>
<feature type="compositionally biased region" description="Polar residues" evidence="3">
    <location>
        <begin position="1"/>
        <end position="21"/>
    </location>
</feature>
<dbReference type="PROSITE" id="PS50084">
    <property type="entry name" value="KH_TYPE_1"/>
    <property type="match status" value="1"/>
</dbReference>
<feature type="domain" description="K Homology" evidence="4">
    <location>
        <begin position="104"/>
        <end position="177"/>
    </location>
</feature>
<dbReference type="EMBL" id="VXIV02002211">
    <property type="protein sequence ID" value="KAF6026764.1"/>
    <property type="molecule type" value="Genomic_DNA"/>
</dbReference>
<dbReference type="InterPro" id="IPR004088">
    <property type="entry name" value="KH_dom_type_1"/>
</dbReference>
<dbReference type="GO" id="GO:0003723">
    <property type="term" value="F:RNA binding"/>
    <property type="evidence" value="ECO:0007669"/>
    <property type="project" value="UniProtKB-UniRule"/>
</dbReference>
<reference evidence="5" key="1">
    <citation type="submission" date="2020-06" db="EMBL/GenBank/DDBJ databases">
        <title>Draft genome of Bugula neritina, a colonial animal packing powerful symbionts and potential medicines.</title>
        <authorList>
            <person name="Rayko M."/>
        </authorList>
    </citation>
    <scope>NUCLEOTIDE SEQUENCE [LARGE SCALE GENOMIC DNA]</scope>
    <source>
        <strain evidence="5">Kwan_BN1</strain>
    </source>
</reference>
<organism evidence="5 6">
    <name type="scientific">Bugula neritina</name>
    <name type="common">Brown bryozoan</name>
    <name type="synonym">Sertularia neritina</name>
    <dbReference type="NCBI Taxonomy" id="10212"/>
    <lineage>
        <taxon>Eukaryota</taxon>
        <taxon>Metazoa</taxon>
        <taxon>Spiralia</taxon>
        <taxon>Lophotrochozoa</taxon>
        <taxon>Bryozoa</taxon>
        <taxon>Gymnolaemata</taxon>
        <taxon>Cheilostomatida</taxon>
        <taxon>Flustrina</taxon>
        <taxon>Buguloidea</taxon>
        <taxon>Bugulidae</taxon>
        <taxon>Bugula</taxon>
    </lineage>
</organism>
<evidence type="ECO:0000256" key="2">
    <source>
        <dbReference type="PROSITE-ProRule" id="PRU00117"/>
    </source>
</evidence>
<sequence>MNLNRLNNGSPAANGSQSSVPSLLGATQGARTDGQSAFGSSDDDSASLLRQLTQTLARGKPGGGADGYAGVKDESGVYNSGSLFDSSSGYGGFGSQPGSNSPEPQENQEIEVAENLAGAIIGQQGRGITEIQHLTGASVSVSRRGVYAPGTQNRVVTITGAASYVAKAAMIVRQKIQEAEQRRAAQTSY</sequence>
<dbReference type="InterPro" id="IPR004087">
    <property type="entry name" value="KH_dom"/>
</dbReference>
<comment type="caution">
    <text evidence="5">The sequence shown here is derived from an EMBL/GenBank/DDBJ whole genome shotgun (WGS) entry which is preliminary data.</text>
</comment>
<dbReference type="InterPro" id="IPR036612">
    <property type="entry name" value="KH_dom_type_1_sf"/>
</dbReference>
<protein>
    <recommendedName>
        <fullName evidence="4">K Homology domain-containing protein</fullName>
    </recommendedName>
</protein>
<keyword evidence="2" id="KW-0694">RNA-binding</keyword>
<dbReference type="AlphaFoldDB" id="A0A7J7JMC8"/>
<evidence type="ECO:0000313" key="6">
    <source>
        <dbReference type="Proteomes" id="UP000593567"/>
    </source>
</evidence>
<name>A0A7J7JMC8_BUGNE</name>
<evidence type="ECO:0000313" key="5">
    <source>
        <dbReference type="EMBL" id="KAF6026764.1"/>
    </source>
</evidence>
<dbReference type="SMART" id="SM00322">
    <property type="entry name" value="KH"/>
    <property type="match status" value="1"/>
</dbReference>
<accession>A0A7J7JMC8</accession>
<proteinExistence type="predicted"/>
<keyword evidence="1" id="KW-0677">Repeat</keyword>
<feature type="region of interest" description="Disordered" evidence="3">
    <location>
        <begin position="1"/>
        <end position="68"/>
    </location>
</feature>
<evidence type="ECO:0000256" key="3">
    <source>
        <dbReference type="SAM" id="MobiDB-lite"/>
    </source>
</evidence>
<dbReference type="Gene3D" id="3.30.1370.10">
    <property type="entry name" value="K Homology domain, type 1"/>
    <property type="match status" value="1"/>
</dbReference>